<sequence length="45" mass="4912">MNELKHEDDAPPVGTPSIDAAPTTHISIRLLHRFETTDLSNSIGN</sequence>
<feature type="region of interest" description="Disordered" evidence="1">
    <location>
        <begin position="1"/>
        <end position="22"/>
    </location>
</feature>
<dbReference type="Proteomes" id="UP000198923">
    <property type="component" value="Unassembled WGS sequence"/>
</dbReference>
<gene>
    <name evidence="2" type="ORF">SAMN05421505_1694</name>
</gene>
<dbReference type="AlphaFoldDB" id="A0A1G8LJ09"/>
<evidence type="ECO:0000313" key="3">
    <source>
        <dbReference type="Proteomes" id="UP000198923"/>
    </source>
</evidence>
<name>A0A1G8LJ09_9ACTN</name>
<keyword evidence="3" id="KW-1185">Reference proteome</keyword>
<evidence type="ECO:0000256" key="1">
    <source>
        <dbReference type="SAM" id="MobiDB-lite"/>
    </source>
</evidence>
<proteinExistence type="predicted"/>
<dbReference type="EMBL" id="FNCN01000069">
    <property type="protein sequence ID" value="SDI55661.1"/>
    <property type="molecule type" value="Genomic_DNA"/>
</dbReference>
<evidence type="ECO:0000313" key="2">
    <source>
        <dbReference type="EMBL" id="SDI55661.1"/>
    </source>
</evidence>
<dbReference type="RefSeq" id="WP_176955787.1">
    <property type="nucleotide sequence ID" value="NZ_FNCN01000069.1"/>
</dbReference>
<reference evidence="2 3" key="1">
    <citation type="submission" date="2016-10" db="EMBL/GenBank/DDBJ databases">
        <authorList>
            <person name="de Groot N.N."/>
        </authorList>
    </citation>
    <scope>NUCLEOTIDE SEQUENCE [LARGE SCALE GENOMIC DNA]</scope>
    <source>
        <strain evidence="2 3">CPCC 201354</strain>
    </source>
</reference>
<accession>A0A1G8LJ09</accession>
<organism evidence="2 3">
    <name type="scientific">Sinosporangium album</name>
    <dbReference type="NCBI Taxonomy" id="504805"/>
    <lineage>
        <taxon>Bacteria</taxon>
        <taxon>Bacillati</taxon>
        <taxon>Actinomycetota</taxon>
        <taxon>Actinomycetes</taxon>
        <taxon>Streptosporangiales</taxon>
        <taxon>Streptosporangiaceae</taxon>
        <taxon>Sinosporangium</taxon>
    </lineage>
</organism>
<protein>
    <submittedName>
        <fullName evidence="2">Uncharacterized protein</fullName>
    </submittedName>
</protein>